<proteinExistence type="predicted"/>
<dbReference type="OrthoDB" id="1436852at2759"/>
<dbReference type="EMBL" id="QJKJ01002093">
    <property type="protein sequence ID" value="RDY04375.1"/>
    <property type="molecule type" value="Genomic_DNA"/>
</dbReference>
<comment type="caution">
    <text evidence="2">The sequence shown here is derived from an EMBL/GenBank/DDBJ whole genome shotgun (WGS) entry which is preliminary data.</text>
</comment>
<gene>
    <name evidence="2" type="ORF">CR513_11919</name>
</gene>
<dbReference type="Proteomes" id="UP000257109">
    <property type="component" value="Unassembled WGS sequence"/>
</dbReference>
<evidence type="ECO:0000313" key="2">
    <source>
        <dbReference type="EMBL" id="RDY04375.1"/>
    </source>
</evidence>
<keyword evidence="3" id="KW-1185">Reference proteome</keyword>
<feature type="compositionally biased region" description="Basic and acidic residues" evidence="1">
    <location>
        <begin position="151"/>
        <end position="164"/>
    </location>
</feature>
<reference evidence="2" key="1">
    <citation type="submission" date="2018-05" db="EMBL/GenBank/DDBJ databases">
        <title>Draft genome of Mucuna pruriens seed.</title>
        <authorList>
            <person name="Nnadi N.E."/>
            <person name="Vos R."/>
            <person name="Hasami M.H."/>
            <person name="Devisetty U.K."/>
            <person name="Aguiy J.C."/>
        </authorList>
    </citation>
    <scope>NUCLEOTIDE SEQUENCE [LARGE SCALE GENOMIC DNA]</scope>
    <source>
        <strain evidence="2">JCA_2017</strain>
    </source>
</reference>
<evidence type="ECO:0000313" key="3">
    <source>
        <dbReference type="Proteomes" id="UP000257109"/>
    </source>
</evidence>
<organism evidence="2 3">
    <name type="scientific">Mucuna pruriens</name>
    <name type="common">Velvet bean</name>
    <name type="synonym">Dolichos pruriens</name>
    <dbReference type="NCBI Taxonomy" id="157652"/>
    <lineage>
        <taxon>Eukaryota</taxon>
        <taxon>Viridiplantae</taxon>
        <taxon>Streptophyta</taxon>
        <taxon>Embryophyta</taxon>
        <taxon>Tracheophyta</taxon>
        <taxon>Spermatophyta</taxon>
        <taxon>Magnoliopsida</taxon>
        <taxon>eudicotyledons</taxon>
        <taxon>Gunneridae</taxon>
        <taxon>Pentapetalae</taxon>
        <taxon>rosids</taxon>
        <taxon>fabids</taxon>
        <taxon>Fabales</taxon>
        <taxon>Fabaceae</taxon>
        <taxon>Papilionoideae</taxon>
        <taxon>50 kb inversion clade</taxon>
        <taxon>NPAAA clade</taxon>
        <taxon>indigoferoid/millettioid clade</taxon>
        <taxon>Phaseoleae</taxon>
        <taxon>Mucuna</taxon>
    </lineage>
</organism>
<accession>A0A371HNI9</accession>
<sequence>MTTFERKRYAHSVITVQASATCPKDPVNSFSNDDYKGMIPYQDDPMVISVVAAKFKVERMGLSGSNLKECSSVLIGFVKEQVEIRGTINLRTTFGVRPDAKAITIRFTIRQGRRIGSWKDGRQSPGPSFGFGSMPTVGGSEVITDGGFEGSLDRPQSKGEDENR</sequence>
<name>A0A371HNI9_MUCPR</name>
<feature type="non-terminal residue" evidence="2">
    <location>
        <position position="1"/>
    </location>
</feature>
<dbReference type="AlphaFoldDB" id="A0A371HNI9"/>
<protein>
    <submittedName>
        <fullName evidence="2">Uncharacterized protein</fullName>
    </submittedName>
</protein>
<feature type="region of interest" description="Disordered" evidence="1">
    <location>
        <begin position="116"/>
        <end position="164"/>
    </location>
</feature>
<evidence type="ECO:0000256" key="1">
    <source>
        <dbReference type="SAM" id="MobiDB-lite"/>
    </source>
</evidence>